<gene>
    <name evidence="5" type="ORF">IBG28_16420</name>
</gene>
<dbReference type="PANTHER" id="PTHR43179">
    <property type="entry name" value="RHAMNOSYLTRANSFERASE WBBL"/>
    <property type="match status" value="1"/>
</dbReference>
<dbReference type="KEGG" id="mard:IBG28_16420"/>
<dbReference type="Gene3D" id="3.90.550.10">
    <property type="entry name" value="Spore Coat Polysaccharide Biosynthesis Protein SpsA, Chain A"/>
    <property type="match status" value="1"/>
</dbReference>
<dbReference type="SUPFAM" id="SSF53448">
    <property type="entry name" value="Nucleotide-diphospho-sugar transferases"/>
    <property type="match status" value="1"/>
</dbReference>
<name>A0A7H1J436_9GAMM</name>
<organism evidence="5 6">
    <name type="scientific">Marinomonas arctica</name>
    <dbReference type="NCBI Taxonomy" id="383750"/>
    <lineage>
        <taxon>Bacteria</taxon>
        <taxon>Pseudomonadati</taxon>
        <taxon>Pseudomonadota</taxon>
        <taxon>Gammaproteobacteria</taxon>
        <taxon>Oceanospirillales</taxon>
        <taxon>Oceanospirillaceae</taxon>
        <taxon>Marinomonas</taxon>
    </lineage>
</organism>
<keyword evidence="3 5" id="KW-0808">Transferase</keyword>
<comment type="similarity">
    <text evidence="1">Belongs to the glycosyltransferase 2 family.</text>
</comment>
<keyword evidence="2" id="KW-0328">Glycosyltransferase</keyword>
<evidence type="ECO:0000256" key="3">
    <source>
        <dbReference type="ARBA" id="ARBA00022679"/>
    </source>
</evidence>
<sequence length="292" mass="32985">MFKLHGVVVLYQPDDSVWRNIQSYLAQVDILFVVDNSEVKNTHLISQVTSCDHIVYIDNGGNKGIATALNIAAQRAISAGASWLLTMDQDSVFLDQSLSALLAEAKSLPSEHNVGVLSPVHATANVRVAFGKEGSSAVHAANKIFVDVVMASGNIINLAAYQRVGGFLDKYFIDSVDHEYCLALKRKGYQIIVLTSSVLEHNLGDMACVQWFGRKIFYTNHSAIRRYYITRNRLDLVCRHGLHFPFFASKELYHWLGEWVKILLFEQQKWKKSVFIVKGIFDFIRRRFGKLS</sequence>
<accession>A0A7H1J436</accession>
<reference evidence="5 6" key="1">
    <citation type="submission" date="2020-09" db="EMBL/GenBank/DDBJ databases">
        <title>Complete genome sequence of an Arctic sea ice bacterium Marinomonas arctica BSI20414.</title>
        <authorList>
            <person name="Liao L."/>
            <person name="Chen B."/>
        </authorList>
    </citation>
    <scope>NUCLEOTIDE SEQUENCE [LARGE SCALE GENOMIC DNA]</scope>
    <source>
        <strain evidence="5 6">BSI20414</strain>
    </source>
</reference>
<dbReference type="InterPro" id="IPR029044">
    <property type="entry name" value="Nucleotide-diphossugar_trans"/>
</dbReference>
<evidence type="ECO:0000256" key="2">
    <source>
        <dbReference type="ARBA" id="ARBA00022676"/>
    </source>
</evidence>
<dbReference type="GO" id="GO:0016757">
    <property type="term" value="F:glycosyltransferase activity"/>
    <property type="evidence" value="ECO:0007669"/>
    <property type="project" value="UniProtKB-KW"/>
</dbReference>
<dbReference type="AlphaFoldDB" id="A0A7H1J436"/>
<dbReference type="InterPro" id="IPR001173">
    <property type="entry name" value="Glyco_trans_2-like"/>
</dbReference>
<dbReference type="RefSeq" id="WP_162623561.1">
    <property type="nucleotide sequence ID" value="NZ_CP061081.1"/>
</dbReference>
<dbReference type="CDD" id="cd02526">
    <property type="entry name" value="GT2_RfbF_like"/>
    <property type="match status" value="1"/>
</dbReference>
<evidence type="ECO:0000259" key="4">
    <source>
        <dbReference type="Pfam" id="PF00535"/>
    </source>
</evidence>
<dbReference type="PANTHER" id="PTHR43179:SF12">
    <property type="entry name" value="GALACTOFURANOSYLTRANSFERASE GLFT2"/>
    <property type="match status" value="1"/>
</dbReference>
<protein>
    <submittedName>
        <fullName evidence="5">Glycosyltransferase family 2 protein</fullName>
    </submittedName>
</protein>
<proteinExistence type="inferred from homology"/>
<evidence type="ECO:0000313" key="6">
    <source>
        <dbReference type="Proteomes" id="UP000516370"/>
    </source>
</evidence>
<keyword evidence="6" id="KW-1185">Reference proteome</keyword>
<evidence type="ECO:0000256" key="1">
    <source>
        <dbReference type="ARBA" id="ARBA00006739"/>
    </source>
</evidence>
<dbReference type="Pfam" id="PF00535">
    <property type="entry name" value="Glycos_transf_2"/>
    <property type="match status" value="1"/>
</dbReference>
<feature type="domain" description="Glycosyltransferase 2-like" evidence="4">
    <location>
        <begin position="8"/>
        <end position="115"/>
    </location>
</feature>
<dbReference type="Proteomes" id="UP000516370">
    <property type="component" value="Chromosome"/>
</dbReference>
<dbReference type="EMBL" id="CP061081">
    <property type="protein sequence ID" value="QNT05252.1"/>
    <property type="molecule type" value="Genomic_DNA"/>
</dbReference>
<evidence type="ECO:0000313" key="5">
    <source>
        <dbReference type="EMBL" id="QNT05252.1"/>
    </source>
</evidence>